<dbReference type="OrthoDB" id="10048737at2759"/>
<dbReference type="PANTHER" id="PTHR23278:SF19">
    <property type="entry name" value="OBSCURIN"/>
    <property type="match status" value="1"/>
</dbReference>
<proteinExistence type="predicted"/>
<dbReference type="Gene3D" id="2.60.40.10">
    <property type="entry name" value="Immunoglobulins"/>
    <property type="match status" value="1"/>
</dbReference>
<keyword evidence="3" id="KW-1185">Reference proteome</keyword>
<evidence type="ECO:0000259" key="1">
    <source>
        <dbReference type="PROSITE" id="PS50835"/>
    </source>
</evidence>
<keyword evidence="2" id="KW-0675">Receptor</keyword>
<gene>
    <name evidence="2" type="primary">CD22_0</name>
    <name evidence="2" type="ORF">E2C01_057608</name>
</gene>
<reference evidence="2 3" key="1">
    <citation type="submission" date="2019-05" db="EMBL/GenBank/DDBJ databases">
        <title>Another draft genome of Portunus trituberculatus and its Hox gene families provides insights of decapod evolution.</title>
        <authorList>
            <person name="Jeong J.-H."/>
            <person name="Song I."/>
            <person name="Kim S."/>
            <person name="Choi T."/>
            <person name="Kim D."/>
            <person name="Ryu S."/>
            <person name="Kim W."/>
        </authorList>
    </citation>
    <scope>NUCLEOTIDE SEQUENCE [LARGE SCALE GENOMIC DNA]</scope>
    <source>
        <tissue evidence="2">Muscle</tissue>
    </source>
</reference>
<dbReference type="SMART" id="SM00408">
    <property type="entry name" value="IGc2"/>
    <property type="match status" value="1"/>
</dbReference>
<dbReference type="InterPro" id="IPR013783">
    <property type="entry name" value="Ig-like_fold"/>
</dbReference>
<name>A0A5B7GTZ7_PORTR</name>
<organism evidence="2 3">
    <name type="scientific">Portunus trituberculatus</name>
    <name type="common">Swimming crab</name>
    <name type="synonym">Neptunus trituberculatus</name>
    <dbReference type="NCBI Taxonomy" id="210409"/>
    <lineage>
        <taxon>Eukaryota</taxon>
        <taxon>Metazoa</taxon>
        <taxon>Ecdysozoa</taxon>
        <taxon>Arthropoda</taxon>
        <taxon>Crustacea</taxon>
        <taxon>Multicrustacea</taxon>
        <taxon>Malacostraca</taxon>
        <taxon>Eumalacostraca</taxon>
        <taxon>Eucarida</taxon>
        <taxon>Decapoda</taxon>
        <taxon>Pleocyemata</taxon>
        <taxon>Brachyura</taxon>
        <taxon>Eubrachyura</taxon>
        <taxon>Portunoidea</taxon>
        <taxon>Portunidae</taxon>
        <taxon>Portuninae</taxon>
        <taxon>Portunus</taxon>
    </lineage>
</organism>
<dbReference type="InterPro" id="IPR003599">
    <property type="entry name" value="Ig_sub"/>
</dbReference>
<dbReference type="Proteomes" id="UP000324222">
    <property type="component" value="Unassembled WGS sequence"/>
</dbReference>
<dbReference type="PROSITE" id="PS50835">
    <property type="entry name" value="IG_LIKE"/>
    <property type="match status" value="1"/>
</dbReference>
<sequence>MVEGKLSVSTVRLTPEPGDHGALLVCKAFSPNLAGTVLHDQRTLAVHFLPVAVSKVEDGGTQANVREGGVVTFSCTVTANPKVYSVSWYHNGRRVQEHTRAAMVTNSSLTLRNVTARMRGLYTCVGSNGEGDGQSNALNLNVECEY</sequence>
<dbReference type="InterPro" id="IPR003598">
    <property type="entry name" value="Ig_sub2"/>
</dbReference>
<accession>A0A5B7GTZ7</accession>
<dbReference type="AlphaFoldDB" id="A0A5B7GTZ7"/>
<dbReference type="Pfam" id="PF13927">
    <property type="entry name" value="Ig_3"/>
    <property type="match status" value="1"/>
</dbReference>
<evidence type="ECO:0000313" key="2">
    <source>
        <dbReference type="EMBL" id="MPC63510.1"/>
    </source>
</evidence>
<dbReference type="PANTHER" id="PTHR23278">
    <property type="entry name" value="SIDESTEP PROTEIN"/>
    <property type="match status" value="1"/>
</dbReference>
<feature type="domain" description="Ig-like" evidence="1">
    <location>
        <begin position="50"/>
        <end position="141"/>
    </location>
</feature>
<evidence type="ECO:0000313" key="3">
    <source>
        <dbReference type="Proteomes" id="UP000324222"/>
    </source>
</evidence>
<protein>
    <submittedName>
        <fullName evidence="2">B-cell receptor CD22</fullName>
    </submittedName>
</protein>
<dbReference type="SMART" id="SM00409">
    <property type="entry name" value="IG"/>
    <property type="match status" value="1"/>
</dbReference>
<comment type="caution">
    <text evidence="2">The sequence shown here is derived from an EMBL/GenBank/DDBJ whole genome shotgun (WGS) entry which is preliminary data.</text>
</comment>
<dbReference type="SUPFAM" id="SSF48726">
    <property type="entry name" value="Immunoglobulin"/>
    <property type="match status" value="1"/>
</dbReference>
<dbReference type="InterPro" id="IPR036179">
    <property type="entry name" value="Ig-like_dom_sf"/>
</dbReference>
<dbReference type="EMBL" id="VSRR010020904">
    <property type="protein sequence ID" value="MPC63510.1"/>
    <property type="molecule type" value="Genomic_DNA"/>
</dbReference>
<dbReference type="InterPro" id="IPR007110">
    <property type="entry name" value="Ig-like_dom"/>
</dbReference>